<dbReference type="Proteomes" id="UP000790787">
    <property type="component" value="Chromosome 10"/>
</dbReference>
<reference evidence="2" key="2">
    <citation type="submission" date="2025-08" db="UniProtKB">
        <authorList>
            <consortium name="RefSeq"/>
        </authorList>
    </citation>
    <scope>IDENTIFICATION</scope>
    <source>
        <tissue evidence="2">Leaf</tissue>
    </source>
</reference>
<protein>
    <submittedName>
        <fullName evidence="2">3-hydroxyisobutyryl-CoA hydrolase 1-like isoform X1</fullName>
    </submittedName>
</protein>
<keyword evidence="1" id="KW-1185">Reference proteome</keyword>
<name>A0AC58S218_TOBAC</name>
<gene>
    <name evidence="2" type="primary">LOC107809413</name>
</gene>
<proteinExistence type="predicted"/>
<reference evidence="1" key="1">
    <citation type="journal article" date="2014" name="Nat. Commun.">
        <title>The tobacco genome sequence and its comparison with those of tomato and potato.</title>
        <authorList>
            <person name="Sierro N."/>
            <person name="Battey J.N."/>
            <person name="Ouadi S."/>
            <person name="Bakaher N."/>
            <person name="Bovet L."/>
            <person name="Willig A."/>
            <person name="Goepfert S."/>
            <person name="Peitsch M.C."/>
            <person name="Ivanov N.V."/>
        </authorList>
    </citation>
    <scope>NUCLEOTIDE SEQUENCE [LARGE SCALE GENOMIC DNA]</scope>
</reference>
<evidence type="ECO:0000313" key="1">
    <source>
        <dbReference type="Proteomes" id="UP000790787"/>
    </source>
</evidence>
<evidence type="ECO:0000313" key="2">
    <source>
        <dbReference type="RefSeq" id="XP_075079035.1"/>
    </source>
</evidence>
<accession>A0AC58S218</accession>
<organism evidence="1 2">
    <name type="scientific">Nicotiana tabacum</name>
    <name type="common">Common tobacco</name>
    <dbReference type="NCBI Taxonomy" id="4097"/>
    <lineage>
        <taxon>Eukaryota</taxon>
        <taxon>Viridiplantae</taxon>
        <taxon>Streptophyta</taxon>
        <taxon>Embryophyta</taxon>
        <taxon>Tracheophyta</taxon>
        <taxon>Spermatophyta</taxon>
        <taxon>Magnoliopsida</taxon>
        <taxon>eudicotyledons</taxon>
        <taxon>Gunneridae</taxon>
        <taxon>Pentapetalae</taxon>
        <taxon>asterids</taxon>
        <taxon>lamiids</taxon>
        <taxon>Solanales</taxon>
        <taxon>Solanaceae</taxon>
        <taxon>Nicotianoideae</taxon>
        <taxon>Nicotianeae</taxon>
        <taxon>Nicotiana</taxon>
    </lineage>
</organism>
<dbReference type="RefSeq" id="XP_075079035.1">
    <property type="nucleotide sequence ID" value="XM_075222934.1"/>
</dbReference>
<sequence>MLWQNIANPRLPSLMESSLGGGAGVSVCGKFRVATEKSVFSMPEIALGFFPDIGASYCLSRLPGFLGEYAGLTGARLDGAEMLACGLATHFVSSAVLEIEVCK</sequence>